<feature type="region of interest" description="Disordered" evidence="1">
    <location>
        <begin position="71"/>
        <end position="102"/>
    </location>
</feature>
<feature type="region of interest" description="Disordered" evidence="1">
    <location>
        <begin position="335"/>
        <end position="355"/>
    </location>
</feature>
<dbReference type="Proteomes" id="UP000660262">
    <property type="component" value="Unassembled WGS sequence"/>
</dbReference>
<feature type="region of interest" description="Disordered" evidence="1">
    <location>
        <begin position="138"/>
        <end position="161"/>
    </location>
</feature>
<feature type="compositionally biased region" description="Low complexity" evidence="1">
    <location>
        <begin position="337"/>
        <end position="355"/>
    </location>
</feature>
<comment type="caution">
    <text evidence="2">The sequence shown here is derived from an EMBL/GenBank/DDBJ whole genome shotgun (WGS) entry which is preliminary data.</text>
</comment>
<dbReference type="AlphaFoldDB" id="A0A830HHW1"/>
<protein>
    <submittedName>
        <fullName evidence="2">Uncharacterized protein</fullName>
    </submittedName>
</protein>
<sequence>MSTMIPDNTSSSAMTTTIAKYPATWYPRLPEIAGDCYYNHSGGDGDNNNDDDDHFCQEESERMVREVVETYRSLTSSSEEGGSRLSDRSTTSTVDDGPEEITTTTKMTTIIGLPPHRDGVVLNRTDTPDTVLCSESAMQRNNGVRDSLESLEEEVPNQQQQQQHVHVQWWNMSHVHNDYNDDDDDDDDDTPPILLPPPPPRRPPPLPPKAQEEHLTFQSISAIIENALAPTMLEVVLELFDEAWYGIPSSLALIGNLADPADDVIPALSPRMSEPIPTTVRSALPLRAAALESRTTLRRTKTAFTTSCNSRSGAFLSPRRSNPIEVEAMFAFTSGLAAGTPPSTPSSSDIASTTS</sequence>
<organism evidence="2 3">
    <name type="scientific">Pycnococcus provasolii</name>
    <dbReference type="NCBI Taxonomy" id="41880"/>
    <lineage>
        <taxon>Eukaryota</taxon>
        <taxon>Viridiplantae</taxon>
        <taxon>Chlorophyta</taxon>
        <taxon>Pseudoscourfieldiophyceae</taxon>
        <taxon>Pseudoscourfieldiales</taxon>
        <taxon>Pycnococcaceae</taxon>
        <taxon>Pycnococcus</taxon>
    </lineage>
</organism>
<evidence type="ECO:0000256" key="1">
    <source>
        <dbReference type="SAM" id="MobiDB-lite"/>
    </source>
</evidence>
<feature type="region of interest" description="Disordered" evidence="1">
    <location>
        <begin position="175"/>
        <end position="212"/>
    </location>
</feature>
<feature type="compositionally biased region" description="Pro residues" evidence="1">
    <location>
        <begin position="193"/>
        <end position="208"/>
    </location>
</feature>
<accession>A0A830HHW1</accession>
<evidence type="ECO:0000313" key="3">
    <source>
        <dbReference type="Proteomes" id="UP000660262"/>
    </source>
</evidence>
<gene>
    <name evidence="2" type="ORF">PPROV_000490000</name>
</gene>
<dbReference type="EMBL" id="BNJQ01000012">
    <property type="protein sequence ID" value="GHP06153.1"/>
    <property type="molecule type" value="Genomic_DNA"/>
</dbReference>
<name>A0A830HHW1_9CHLO</name>
<reference evidence="2" key="1">
    <citation type="submission" date="2020-10" db="EMBL/GenBank/DDBJ databases">
        <title>Unveiling of a novel bifunctional photoreceptor, Dualchrome1, isolated from a cosmopolitan green alga.</title>
        <authorList>
            <person name="Suzuki S."/>
            <person name="Kawachi M."/>
        </authorList>
    </citation>
    <scope>NUCLEOTIDE SEQUENCE</scope>
    <source>
        <strain evidence="2">NIES 2893</strain>
    </source>
</reference>
<keyword evidence="3" id="KW-1185">Reference proteome</keyword>
<feature type="compositionally biased region" description="Acidic residues" evidence="1">
    <location>
        <begin position="180"/>
        <end position="190"/>
    </location>
</feature>
<proteinExistence type="predicted"/>
<evidence type="ECO:0000313" key="2">
    <source>
        <dbReference type="EMBL" id="GHP06153.1"/>
    </source>
</evidence>